<dbReference type="EMBL" id="VAVZ01000001">
    <property type="protein sequence ID" value="TLQ01482.1"/>
    <property type="molecule type" value="Genomic_DNA"/>
</dbReference>
<organism evidence="6 7">
    <name type="scientific">Nesterenkonia salmonea</name>
    <dbReference type="NCBI Taxonomy" id="1804987"/>
    <lineage>
        <taxon>Bacteria</taxon>
        <taxon>Bacillati</taxon>
        <taxon>Actinomycetota</taxon>
        <taxon>Actinomycetes</taxon>
        <taxon>Micrococcales</taxon>
        <taxon>Micrococcaceae</taxon>
        <taxon>Nesterenkonia</taxon>
    </lineage>
</organism>
<evidence type="ECO:0000313" key="7">
    <source>
        <dbReference type="Proteomes" id="UP000310458"/>
    </source>
</evidence>
<evidence type="ECO:0000256" key="4">
    <source>
        <dbReference type="SAM" id="Phobius"/>
    </source>
</evidence>
<dbReference type="Pfam" id="PF07730">
    <property type="entry name" value="HisKA_3"/>
    <property type="match status" value="1"/>
</dbReference>
<reference evidence="6 7" key="1">
    <citation type="submission" date="2019-05" db="EMBL/GenBank/DDBJ databases">
        <title>Nesterenkonia sp. GY074 isolated from the Southern Atlantic Ocean.</title>
        <authorList>
            <person name="Zhang G."/>
        </authorList>
    </citation>
    <scope>NUCLEOTIDE SEQUENCE [LARGE SCALE GENOMIC DNA]</scope>
    <source>
        <strain evidence="6 7">GY074</strain>
    </source>
</reference>
<dbReference type="Gene3D" id="3.30.565.10">
    <property type="entry name" value="Histidine kinase-like ATPase, C-terminal domain"/>
    <property type="match status" value="1"/>
</dbReference>
<dbReference type="InterPro" id="IPR011712">
    <property type="entry name" value="Sig_transdc_His_kin_sub3_dim/P"/>
</dbReference>
<keyword evidence="4" id="KW-1133">Transmembrane helix</keyword>
<accession>A0A5R9BN24</accession>
<dbReference type="SUPFAM" id="SSF55874">
    <property type="entry name" value="ATPase domain of HSP90 chaperone/DNA topoisomerase II/histidine kinase"/>
    <property type="match status" value="1"/>
</dbReference>
<dbReference type="CDD" id="cd16917">
    <property type="entry name" value="HATPase_UhpB-NarQ-NarX-like"/>
    <property type="match status" value="1"/>
</dbReference>
<feature type="transmembrane region" description="Helical" evidence="4">
    <location>
        <begin position="12"/>
        <end position="32"/>
    </location>
</feature>
<dbReference type="RefSeq" id="WP_138251560.1">
    <property type="nucleotide sequence ID" value="NZ_VAVZ01000001.1"/>
</dbReference>
<sequence length="391" mass="41944">MTLDHRRLEEYSGAAILVLCLGIGVLSLFAGSEPFIPIWAWVLLLLGCLVSVFVAASGIFSRRHQLALYSAALLSSWALLLTMPHQGMLAVILVVIAAVGSYLLSIPVVLGVVVLNLLALVIQQLIHGVDLVESVASTVFYAFIHLAAVFSTFALWRETTLRAELEQKNVELEAASVLLEDSAKTAERLRISRELHDAVGHQLTVLNLELEAAKHRLSTTTQAQSVAEHVDQAAQVAKHLLADVRNTVGELRETEQGDVQGHLERLAAAVPSLEIHVETSGAAALDDQQSAALVRAAQEIITNTVKHSEARELSLVLTQEDSHIVLSGSNDGLAPKTITPGHGLNGLRERVELLGGRLSITSSPHFTVEVRLPCLHGVPLGTAPTGEQATD</sequence>
<proteinExistence type="predicted"/>
<dbReference type="OrthoDB" id="5241784at2"/>
<keyword evidence="4" id="KW-0472">Membrane</keyword>
<evidence type="ECO:0000313" key="6">
    <source>
        <dbReference type="EMBL" id="TLQ01482.1"/>
    </source>
</evidence>
<dbReference type="GO" id="GO:0046983">
    <property type="term" value="F:protein dimerization activity"/>
    <property type="evidence" value="ECO:0007669"/>
    <property type="project" value="InterPro"/>
</dbReference>
<keyword evidence="1" id="KW-0808">Transferase</keyword>
<evidence type="ECO:0000256" key="2">
    <source>
        <dbReference type="ARBA" id="ARBA00022777"/>
    </source>
</evidence>
<dbReference type="AlphaFoldDB" id="A0A5R9BN24"/>
<dbReference type="GO" id="GO:0016020">
    <property type="term" value="C:membrane"/>
    <property type="evidence" value="ECO:0007669"/>
    <property type="project" value="InterPro"/>
</dbReference>
<gene>
    <name evidence="6" type="ORF">FEF26_00430</name>
</gene>
<evidence type="ECO:0000256" key="1">
    <source>
        <dbReference type="ARBA" id="ARBA00022679"/>
    </source>
</evidence>
<feature type="transmembrane region" description="Helical" evidence="4">
    <location>
        <begin position="66"/>
        <end position="83"/>
    </location>
</feature>
<feature type="transmembrane region" description="Helical" evidence="4">
    <location>
        <begin position="38"/>
        <end position="59"/>
    </location>
</feature>
<evidence type="ECO:0000259" key="5">
    <source>
        <dbReference type="Pfam" id="PF07730"/>
    </source>
</evidence>
<feature type="transmembrane region" description="Helical" evidence="4">
    <location>
        <begin position="89"/>
        <end position="122"/>
    </location>
</feature>
<feature type="domain" description="Signal transduction histidine kinase subgroup 3 dimerisation and phosphoacceptor" evidence="5">
    <location>
        <begin position="187"/>
        <end position="255"/>
    </location>
</feature>
<evidence type="ECO:0000256" key="3">
    <source>
        <dbReference type="ARBA" id="ARBA00023012"/>
    </source>
</evidence>
<dbReference type="InterPro" id="IPR050482">
    <property type="entry name" value="Sensor_HK_TwoCompSys"/>
</dbReference>
<dbReference type="InterPro" id="IPR036890">
    <property type="entry name" value="HATPase_C_sf"/>
</dbReference>
<dbReference type="GO" id="GO:0000155">
    <property type="term" value="F:phosphorelay sensor kinase activity"/>
    <property type="evidence" value="ECO:0007669"/>
    <property type="project" value="InterPro"/>
</dbReference>
<dbReference type="Proteomes" id="UP000310458">
    <property type="component" value="Unassembled WGS sequence"/>
</dbReference>
<name>A0A5R9BN24_9MICC</name>
<dbReference type="PANTHER" id="PTHR24421:SF59">
    <property type="entry name" value="OXYGEN SENSOR HISTIDINE KINASE NREB"/>
    <property type="match status" value="1"/>
</dbReference>
<keyword evidence="4" id="KW-0812">Transmembrane</keyword>
<comment type="caution">
    <text evidence="6">The sequence shown here is derived from an EMBL/GenBank/DDBJ whole genome shotgun (WGS) entry which is preliminary data.</text>
</comment>
<dbReference type="Gene3D" id="1.20.5.1930">
    <property type="match status" value="1"/>
</dbReference>
<keyword evidence="7" id="KW-1185">Reference proteome</keyword>
<feature type="transmembrane region" description="Helical" evidence="4">
    <location>
        <begin position="134"/>
        <end position="156"/>
    </location>
</feature>
<keyword evidence="2 6" id="KW-0418">Kinase</keyword>
<keyword evidence="3" id="KW-0902">Two-component regulatory system</keyword>
<dbReference type="PANTHER" id="PTHR24421">
    <property type="entry name" value="NITRATE/NITRITE SENSOR PROTEIN NARX-RELATED"/>
    <property type="match status" value="1"/>
</dbReference>
<protein>
    <submittedName>
        <fullName evidence="6">Two-component sensor histidine kinase</fullName>
    </submittedName>
</protein>